<reference evidence="1 2" key="1">
    <citation type="submission" date="2019-07" db="EMBL/GenBank/DDBJ databases">
        <title>Complete genome sequence of bacteriophage infecting Erwinia pyrifoliae.</title>
        <authorList>
            <person name="Kim S.G."/>
            <person name="Park S.C."/>
        </authorList>
    </citation>
    <scope>NUCLEOTIDE SEQUENCE [LARGE SCALE GENOMIC DNA]</scope>
</reference>
<evidence type="ECO:0000313" key="1">
    <source>
        <dbReference type="EMBL" id="QEQ94805.1"/>
    </source>
</evidence>
<sequence length="79" mass="9336">MNFYQKGQRLAKLAAIIVAHQKLADEVADALAHADNWEIPQAHPTRRYLKQLQRRHQHIARKVRQYAVKLYVENDYAEK</sequence>
<name>A0A5J6DBG7_9CAUD</name>
<evidence type="ECO:0000313" key="2">
    <source>
        <dbReference type="Proteomes" id="UP000325507"/>
    </source>
</evidence>
<organism evidence="1 2">
    <name type="scientific">Erwinia phage pEp_SNUABM_08</name>
    <dbReference type="NCBI Taxonomy" id="2593268"/>
    <lineage>
        <taxon>Viruses</taxon>
        <taxon>Duplodnaviria</taxon>
        <taxon>Heunggongvirae</taxon>
        <taxon>Uroviricota</taxon>
        <taxon>Caudoviricetes</taxon>
        <taxon>Casjensviridae</taxon>
        <taxon>Gwanakrovirus</taxon>
        <taxon>Gwanakrovirus SNUABM08</taxon>
    </lineage>
</organism>
<keyword evidence="2" id="KW-1185">Reference proteome</keyword>
<accession>A0A5J6DBG7</accession>
<proteinExistence type="predicted"/>
<protein>
    <submittedName>
        <fullName evidence="1">Uncharacterized protein</fullName>
    </submittedName>
</protein>
<gene>
    <name evidence="1" type="ORF">pEpSNUABM08_58</name>
</gene>
<dbReference type="Proteomes" id="UP000325507">
    <property type="component" value="Segment"/>
</dbReference>
<dbReference type="EMBL" id="MN184886">
    <property type="protein sequence ID" value="QEQ94805.1"/>
    <property type="molecule type" value="Genomic_DNA"/>
</dbReference>